<comment type="caution">
    <text evidence="1">The sequence shown here is derived from an EMBL/GenBank/DDBJ whole genome shotgun (WGS) entry which is preliminary data.</text>
</comment>
<dbReference type="Pfam" id="PF09481">
    <property type="entry name" value="CRISPR_Cse1"/>
    <property type="match status" value="1"/>
</dbReference>
<sequence>MNLLTASWLRAMNTGGGERCIAPTDIGDSLTIELLASRPDFHGALYQFLIGLLQTTFAPDTLDDWLALWDNPPDAAILRAAFQPYEHAFHLENDGPAFMQDLQLPAEANQLPVLDLLIDAGSDSNRYFNKPAAEYGLCAGCCAQALFTLQINAPPGGRGIRTSLRGGGPLTTLLRPVEPATLWQKLWLNVLPREALGLQPVTALGDVLPWLAPTRASDGTGLDTTVTDVHPLQAYWSMPRRIRLDTSTASEGDCAVCGARGVRLIRHYRTRHGGTNYTGPWPHPLTPFNHDPKLQKPPLSVKGRKGGIAYRDWLGLALGNDQNQPAAAQVVAHFNAQVRLTSTVQLWCFGYDMDNMRARCWYDAVLPRPAIAEGQQAAYAAAVKRVLDVAQAAADSLRAQVKAAWFKRPGDKGDEPVVSLSFWQGSETAFYALLQQLSQVDACDEQALVSIYRNWLYQVRDTALALFDHWVLNGDIEEMDMERVARARAKLEKELAISKAAKVLWDIIKSYL</sequence>
<evidence type="ECO:0000313" key="2">
    <source>
        <dbReference type="Proteomes" id="UP000310016"/>
    </source>
</evidence>
<proteinExistence type="predicted"/>
<protein>
    <submittedName>
        <fullName evidence="1">Type I-E CRISPR-associated protein Cse1/CasA</fullName>
    </submittedName>
</protein>
<reference evidence="1 2" key="1">
    <citation type="submission" date="2019-04" db="EMBL/GenBank/DDBJ databases">
        <title>Chitiniphilus eburnea sp. nov., a novel chitinolytic bacterium isolated from aquaculture sludge.</title>
        <authorList>
            <person name="Sheng M."/>
        </authorList>
    </citation>
    <scope>NUCLEOTIDE SEQUENCE [LARGE SCALE GENOMIC DNA]</scope>
    <source>
        <strain evidence="1 2">HX-2-15</strain>
    </source>
</reference>
<gene>
    <name evidence="1" type="primary">casA</name>
    <name evidence="1" type="ORF">FAZ21_14050</name>
</gene>
<dbReference type="CDD" id="cd09729">
    <property type="entry name" value="Cse1_I-E"/>
    <property type="match status" value="1"/>
</dbReference>
<organism evidence="1 2">
    <name type="scientific">Chitiniphilus eburneus</name>
    <dbReference type="NCBI Taxonomy" id="2571148"/>
    <lineage>
        <taxon>Bacteria</taxon>
        <taxon>Pseudomonadati</taxon>
        <taxon>Pseudomonadota</taxon>
        <taxon>Betaproteobacteria</taxon>
        <taxon>Neisseriales</taxon>
        <taxon>Chitinibacteraceae</taxon>
        <taxon>Chitiniphilus</taxon>
    </lineage>
</organism>
<accession>A0A4U0PRT6</accession>
<evidence type="ECO:0000313" key="1">
    <source>
        <dbReference type="EMBL" id="TJZ70710.1"/>
    </source>
</evidence>
<dbReference type="InterPro" id="IPR013381">
    <property type="entry name" value="CRISPR-assoc_prot_Cse1"/>
</dbReference>
<dbReference type="AlphaFoldDB" id="A0A4U0PRT6"/>
<dbReference type="OrthoDB" id="5392377at2"/>
<keyword evidence="2" id="KW-1185">Reference proteome</keyword>
<dbReference type="Proteomes" id="UP000310016">
    <property type="component" value="Unassembled WGS sequence"/>
</dbReference>
<dbReference type="RefSeq" id="WP_136774076.1">
    <property type="nucleotide sequence ID" value="NZ_CP156074.1"/>
</dbReference>
<dbReference type="NCBIfam" id="TIGR02547">
    <property type="entry name" value="casA_cse1"/>
    <property type="match status" value="1"/>
</dbReference>
<dbReference type="EMBL" id="SUMF01000018">
    <property type="protein sequence ID" value="TJZ70710.1"/>
    <property type="molecule type" value="Genomic_DNA"/>
</dbReference>
<name>A0A4U0PRT6_9NEIS</name>